<evidence type="ECO:0000313" key="1">
    <source>
        <dbReference type="EMBL" id="KKU14268.1"/>
    </source>
</evidence>
<reference evidence="1 2" key="1">
    <citation type="journal article" date="2015" name="Nature">
        <title>rRNA introns, odd ribosomes, and small enigmatic genomes across a large radiation of phyla.</title>
        <authorList>
            <person name="Brown C.T."/>
            <person name="Hug L.A."/>
            <person name="Thomas B.C."/>
            <person name="Sharon I."/>
            <person name="Castelle C.J."/>
            <person name="Singh A."/>
            <person name="Wilkins M.J."/>
            <person name="Williams K.H."/>
            <person name="Banfield J.F."/>
        </authorList>
    </citation>
    <scope>NUCLEOTIDE SEQUENCE [LARGE SCALE GENOMIC DNA]</scope>
</reference>
<dbReference type="EMBL" id="LCLH01000002">
    <property type="protein sequence ID" value="KKU14268.1"/>
    <property type="molecule type" value="Genomic_DNA"/>
</dbReference>
<organism evidence="1 2">
    <name type="scientific">Candidatus Magasanikbacteria bacterium GW2011_GWC2_45_8</name>
    <dbReference type="NCBI Taxonomy" id="1619050"/>
    <lineage>
        <taxon>Bacteria</taxon>
        <taxon>Candidatus Magasanikiibacteriota</taxon>
    </lineage>
</organism>
<name>A0A0G1Q967_9BACT</name>
<dbReference type="InterPro" id="IPR038570">
    <property type="entry name" value="HicA_sf"/>
</dbReference>
<comment type="caution">
    <text evidence="1">The sequence shown here is derived from an EMBL/GenBank/DDBJ whole genome shotgun (WGS) entry which is preliminary data.</text>
</comment>
<protein>
    <submittedName>
        <fullName evidence="1">Uncharacterized protein</fullName>
    </submittedName>
</protein>
<gene>
    <name evidence="1" type="ORF">UX20_C0002G0005</name>
</gene>
<evidence type="ECO:0000313" key="2">
    <source>
        <dbReference type="Proteomes" id="UP000034911"/>
    </source>
</evidence>
<accession>A0A0G1Q967</accession>
<dbReference type="Gene3D" id="3.30.920.30">
    <property type="entry name" value="Hypothetical protein"/>
    <property type="match status" value="1"/>
</dbReference>
<sequence>MKKKIKKSITHGMQMYPVIIQYKELKIGLLHQLIKDAGLTAEEFLSNL</sequence>
<dbReference type="STRING" id="1619050.UX20_C0002G0005"/>
<proteinExistence type="predicted"/>
<dbReference type="Proteomes" id="UP000034911">
    <property type="component" value="Unassembled WGS sequence"/>
</dbReference>
<dbReference type="AlphaFoldDB" id="A0A0G1Q967"/>